<proteinExistence type="predicted"/>
<reference evidence="1" key="2">
    <citation type="submission" date="2023-05" db="EMBL/GenBank/DDBJ databases">
        <authorList>
            <consortium name="Lawrence Berkeley National Laboratory"/>
            <person name="Steindorff A."/>
            <person name="Hensen N."/>
            <person name="Bonometti L."/>
            <person name="Westerberg I."/>
            <person name="Brannstrom I.O."/>
            <person name="Guillou S."/>
            <person name="Cros-Aarteil S."/>
            <person name="Calhoun S."/>
            <person name="Haridas S."/>
            <person name="Kuo A."/>
            <person name="Mondo S."/>
            <person name="Pangilinan J."/>
            <person name="Riley R."/>
            <person name="Labutti K."/>
            <person name="Andreopoulos B."/>
            <person name="Lipzen A."/>
            <person name="Chen C."/>
            <person name="Yanf M."/>
            <person name="Daum C."/>
            <person name="Ng V."/>
            <person name="Clum A."/>
            <person name="Ohm R."/>
            <person name="Martin F."/>
            <person name="Silar P."/>
            <person name="Natvig D."/>
            <person name="Lalanne C."/>
            <person name="Gautier V."/>
            <person name="Ament-Velasquez S.L."/>
            <person name="Kruys A."/>
            <person name="Hutchinson M.I."/>
            <person name="Powell A.J."/>
            <person name="Barry K."/>
            <person name="Miller A.N."/>
            <person name="Grigoriev I.V."/>
            <person name="Debuchy R."/>
            <person name="Gladieux P."/>
            <person name="Thoren M.H."/>
            <person name="Johannesson H."/>
        </authorList>
    </citation>
    <scope>NUCLEOTIDE SEQUENCE</scope>
    <source>
        <strain evidence="1">CBS 538.74</strain>
    </source>
</reference>
<dbReference type="Proteomes" id="UP001302745">
    <property type="component" value="Unassembled WGS sequence"/>
</dbReference>
<gene>
    <name evidence="1" type="ORF">C8A00DRAFT_43360</name>
</gene>
<evidence type="ECO:0000313" key="2">
    <source>
        <dbReference type="Proteomes" id="UP001302745"/>
    </source>
</evidence>
<sequence length="314" mass="36209">MNRPAPRERSEVSIDTLDLDHHQTLARAIRNILSTDLAEVTLAQLIDGLPLVSTVWDMKGSLLIKGHPLFNHDKLCQGASEQARMFRDTFKPAILRFDSQVMQSFQNAAQGSREFNMRLTELVTASIHQVAVLLFCSKSKLHSKEDIDAVVSWKIESQWVVLESGRRILEEEPLEPHPTLFYHVQYMDHELYPHGLADVAGYWAEDRILGGVVAFDRGESQSECKDIYFLSGRRRTTFRVWRLLDNQFNDMVEFLLSERPSTPPFPLLASMENRHRHDPWHAIALHNIFRDPWERKFPSTAPETRDVHAVGDYP</sequence>
<evidence type="ECO:0000313" key="1">
    <source>
        <dbReference type="EMBL" id="KAK4153797.1"/>
    </source>
</evidence>
<dbReference type="AlphaFoldDB" id="A0AAN6VLJ2"/>
<name>A0AAN6VLJ2_9PEZI</name>
<dbReference type="EMBL" id="MU856930">
    <property type="protein sequence ID" value="KAK4153797.1"/>
    <property type="molecule type" value="Genomic_DNA"/>
</dbReference>
<accession>A0AAN6VLJ2</accession>
<keyword evidence="2" id="KW-1185">Reference proteome</keyword>
<protein>
    <submittedName>
        <fullName evidence="1">Uncharacterized protein</fullName>
    </submittedName>
</protein>
<organism evidence="1 2">
    <name type="scientific">Chaetomidium leptoderma</name>
    <dbReference type="NCBI Taxonomy" id="669021"/>
    <lineage>
        <taxon>Eukaryota</taxon>
        <taxon>Fungi</taxon>
        <taxon>Dikarya</taxon>
        <taxon>Ascomycota</taxon>
        <taxon>Pezizomycotina</taxon>
        <taxon>Sordariomycetes</taxon>
        <taxon>Sordariomycetidae</taxon>
        <taxon>Sordariales</taxon>
        <taxon>Chaetomiaceae</taxon>
        <taxon>Chaetomidium</taxon>
    </lineage>
</organism>
<reference evidence="1" key="1">
    <citation type="journal article" date="2023" name="Mol. Phylogenet. Evol.">
        <title>Genome-scale phylogeny and comparative genomics of the fungal order Sordariales.</title>
        <authorList>
            <person name="Hensen N."/>
            <person name="Bonometti L."/>
            <person name="Westerberg I."/>
            <person name="Brannstrom I.O."/>
            <person name="Guillou S."/>
            <person name="Cros-Aarteil S."/>
            <person name="Calhoun S."/>
            <person name="Haridas S."/>
            <person name="Kuo A."/>
            <person name="Mondo S."/>
            <person name="Pangilinan J."/>
            <person name="Riley R."/>
            <person name="LaButti K."/>
            <person name="Andreopoulos B."/>
            <person name="Lipzen A."/>
            <person name="Chen C."/>
            <person name="Yan M."/>
            <person name="Daum C."/>
            <person name="Ng V."/>
            <person name="Clum A."/>
            <person name="Steindorff A."/>
            <person name="Ohm R.A."/>
            <person name="Martin F."/>
            <person name="Silar P."/>
            <person name="Natvig D.O."/>
            <person name="Lalanne C."/>
            <person name="Gautier V."/>
            <person name="Ament-Velasquez S.L."/>
            <person name="Kruys A."/>
            <person name="Hutchinson M.I."/>
            <person name="Powell A.J."/>
            <person name="Barry K."/>
            <person name="Miller A.N."/>
            <person name="Grigoriev I.V."/>
            <person name="Debuchy R."/>
            <person name="Gladieux P."/>
            <person name="Hiltunen Thoren M."/>
            <person name="Johannesson H."/>
        </authorList>
    </citation>
    <scope>NUCLEOTIDE SEQUENCE</scope>
    <source>
        <strain evidence="1">CBS 538.74</strain>
    </source>
</reference>
<comment type="caution">
    <text evidence="1">The sequence shown here is derived from an EMBL/GenBank/DDBJ whole genome shotgun (WGS) entry which is preliminary data.</text>
</comment>